<proteinExistence type="predicted"/>
<name>A0A0P5XQA2_9CRUS</name>
<reference evidence="1" key="1">
    <citation type="submission" date="2015-10" db="EMBL/GenBank/DDBJ databases">
        <title>EvidentialGene: Evidence-directed Construction of Complete mRNA Transcriptomes without Genomes.</title>
        <authorList>
            <person name="Gilbert D.G."/>
        </authorList>
    </citation>
    <scope>NUCLEOTIDE SEQUENCE</scope>
</reference>
<dbReference type="EMBL" id="GDIQ01028294">
    <property type="protein sequence ID" value="JAN66443.1"/>
    <property type="molecule type" value="Transcribed_RNA"/>
</dbReference>
<protein>
    <submittedName>
        <fullName evidence="1">Uncharacterized protein</fullName>
    </submittedName>
</protein>
<accession>A0A0P5XQA2</accession>
<dbReference type="AlphaFoldDB" id="A0A0P5XQA2"/>
<organism evidence="1">
    <name type="scientific">Daphnia magna</name>
    <dbReference type="NCBI Taxonomy" id="35525"/>
    <lineage>
        <taxon>Eukaryota</taxon>
        <taxon>Metazoa</taxon>
        <taxon>Ecdysozoa</taxon>
        <taxon>Arthropoda</taxon>
        <taxon>Crustacea</taxon>
        <taxon>Branchiopoda</taxon>
        <taxon>Diplostraca</taxon>
        <taxon>Cladocera</taxon>
        <taxon>Anomopoda</taxon>
        <taxon>Daphniidae</taxon>
        <taxon>Daphnia</taxon>
    </lineage>
</organism>
<evidence type="ECO:0000313" key="1">
    <source>
        <dbReference type="EMBL" id="JAN66443.1"/>
    </source>
</evidence>
<sequence length="71" mass="7998">MLLTKTYLMHGIRVDPESVTLSLNIQLSFDIPRPSSQAQRGQEGVDTIPAMWIIFSPLYLFCLSSRRIGTS</sequence>